<sequence length="515" mass="54960">MAAPDHGNSAEPPQSSSAAPTVSTIVPAPYAANEQHVCFICLQNETESPNTTWVNPCPCSLEAHEHCMLRWIAEVETSSDRPKGGLKCLACGAPITVEEPYDPIVALRDHLYRRYSRLSPYLLFAVVTSGGIAGAAWYGWNAAAVFAGPPVVDKWIGFRTGRPMSPPVLRYLVLSMVGPGLVLTRALSSVGTVILLPFSLLYSTYLVAQDNLPTWPLSGEWAIALMPYVHLSYTFLYYDLFGKLEKRLNRALRGLPPAGDVADPADPARAGAEPAAAAAGARNDEEADGIWGNVGNLAQAILGLFNDLPAEAQRGAEDGGQVENDGGDANDAWDEDDLMLHEDDQFQILAGDEAEAPIAEQQIAPPPPPAAAVDQGTPQQDQPQPQPQPQPQAQNPRRNNNNDVAPGPAGVSLIGAAINNMVTSLLFPAISFGMGELIRAAVPKAWVAGGARTNPGLLQRRWGRSLAGGCLFVVLKDAIALYTKSRRVQAKLKRRVRNVARIRPPAGTEGASTEG</sequence>
<feature type="transmembrane region" description="Helical" evidence="9">
    <location>
        <begin position="121"/>
        <end position="140"/>
    </location>
</feature>
<gene>
    <name evidence="11" type="ORF">BT67DRAFT_445465</name>
</gene>
<keyword evidence="6 9" id="KW-1133">Transmembrane helix</keyword>
<evidence type="ECO:0000256" key="7">
    <source>
        <dbReference type="ARBA" id="ARBA00023136"/>
    </source>
</evidence>
<dbReference type="SUPFAM" id="SSF57850">
    <property type="entry name" value="RING/U-box"/>
    <property type="match status" value="1"/>
</dbReference>
<keyword evidence="3" id="KW-0479">Metal-binding</keyword>
<feature type="domain" description="RING-CH-type" evidence="10">
    <location>
        <begin position="30"/>
        <end position="98"/>
    </location>
</feature>
<dbReference type="PROSITE" id="PS51292">
    <property type="entry name" value="ZF_RING_CH"/>
    <property type="match status" value="1"/>
</dbReference>
<feature type="region of interest" description="Disordered" evidence="8">
    <location>
        <begin position="1"/>
        <end position="21"/>
    </location>
</feature>
<comment type="caution">
    <text evidence="11">The sequence shown here is derived from an EMBL/GenBank/DDBJ whole genome shotgun (WGS) entry which is preliminary data.</text>
</comment>
<keyword evidence="2 9" id="KW-0812">Transmembrane</keyword>
<feature type="compositionally biased region" description="Low complexity" evidence="8">
    <location>
        <begin position="259"/>
        <end position="281"/>
    </location>
</feature>
<feature type="region of interest" description="Disordered" evidence="8">
    <location>
        <begin position="362"/>
        <end position="407"/>
    </location>
</feature>
<dbReference type="Proteomes" id="UP001304895">
    <property type="component" value="Unassembled WGS sequence"/>
</dbReference>
<evidence type="ECO:0000256" key="9">
    <source>
        <dbReference type="SAM" id="Phobius"/>
    </source>
</evidence>
<dbReference type="InterPro" id="IPR011016">
    <property type="entry name" value="Znf_RING-CH"/>
</dbReference>
<evidence type="ECO:0000313" key="11">
    <source>
        <dbReference type="EMBL" id="KAK4130655.1"/>
    </source>
</evidence>
<evidence type="ECO:0000256" key="1">
    <source>
        <dbReference type="ARBA" id="ARBA00004141"/>
    </source>
</evidence>
<evidence type="ECO:0000256" key="2">
    <source>
        <dbReference type="ARBA" id="ARBA00022692"/>
    </source>
</evidence>
<dbReference type="PANTHER" id="PTHR46283">
    <property type="entry name" value="E3 UBIQUITIN-PROTEIN LIGASE MARCH5"/>
    <property type="match status" value="1"/>
</dbReference>
<evidence type="ECO:0000256" key="3">
    <source>
        <dbReference type="ARBA" id="ARBA00022723"/>
    </source>
</evidence>
<keyword evidence="4" id="KW-0863">Zinc-finger</keyword>
<feature type="compositionally biased region" description="Acidic residues" evidence="8">
    <location>
        <begin position="325"/>
        <end position="334"/>
    </location>
</feature>
<dbReference type="Gene3D" id="3.30.40.10">
    <property type="entry name" value="Zinc/RING finger domain, C3HC4 (zinc finger)"/>
    <property type="match status" value="1"/>
</dbReference>
<feature type="region of interest" description="Disordered" evidence="8">
    <location>
        <begin position="259"/>
        <end position="283"/>
    </location>
</feature>
<accession>A0AAN6Z9D5</accession>
<reference evidence="11" key="1">
    <citation type="journal article" date="2023" name="Mol. Phylogenet. Evol.">
        <title>Genome-scale phylogeny and comparative genomics of the fungal order Sordariales.</title>
        <authorList>
            <person name="Hensen N."/>
            <person name="Bonometti L."/>
            <person name="Westerberg I."/>
            <person name="Brannstrom I.O."/>
            <person name="Guillou S."/>
            <person name="Cros-Aarteil S."/>
            <person name="Calhoun S."/>
            <person name="Haridas S."/>
            <person name="Kuo A."/>
            <person name="Mondo S."/>
            <person name="Pangilinan J."/>
            <person name="Riley R."/>
            <person name="LaButti K."/>
            <person name="Andreopoulos B."/>
            <person name="Lipzen A."/>
            <person name="Chen C."/>
            <person name="Yan M."/>
            <person name="Daum C."/>
            <person name="Ng V."/>
            <person name="Clum A."/>
            <person name="Steindorff A."/>
            <person name="Ohm R.A."/>
            <person name="Martin F."/>
            <person name="Silar P."/>
            <person name="Natvig D.O."/>
            <person name="Lalanne C."/>
            <person name="Gautier V."/>
            <person name="Ament-Velasquez S.L."/>
            <person name="Kruys A."/>
            <person name="Hutchinson M.I."/>
            <person name="Powell A.J."/>
            <person name="Barry K."/>
            <person name="Miller A.N."/>
            <person name="Grigoriev I.V."/>
            <person name="Debuchy R."/>
            <person name="Gladieux P."/>
            <person name="Hiltunen Thoren M."/>
            <person name="Johannesson H."/>
        </authorList>
    </citation>
    <scope>NUCLEOTIDE SEQUENCE</scope>
    <source>
        <strain evidence="11">CBS 123565</strain>
    </source>
</reference>
<evidence type="ECO:0000256" key="4">
    <source>
        <dbReference type="ARBA" id="ARBA00022771"/>
    </source>
</evidence>
<evidence type="ECO:0000313" key="12">
    <source>
        <dbReference type="Proteomes" id="UP001304895"/>
    </source>
</evidence>
<keyword evidence="5" id="KW-0862">Zinc</keyword>
<keyword evidence="7 9" id="KW-0472">Membrane</keyword>
<feature type="compositionally biased region" description="Low complexity" evidence="8">
    <location>
        <begin position="9"/>
        <end position="20"/>
    </location>
</feature>
<proteinExistence type="predicted"/>
<evidence type="ECO:0000256" key="8">
    <source>
        <dbReference type="SAM" id="MobiDB-lite"/>
    </source>
</evidence>
<evidence type="ECO:0000256" key="5">
    <source>
        <dbReference type="ARBA" id="ARBA00022833"/>
    </source>
</evidence>
<feature type="compositionally biased region" description="Low complexity" evidence="8">
    <location>
        <begin position="391"/>
        <end position="406"/>
    </location>
</feature>
<feature type="transmembrane region" description="Helical" evidence="9">
    <location>
        <begin position="221"/>
        <end position="240"/>
    </location>
</feature>
<comment type="subcellular location">
    <subcellularLocation>
        <location evidence="1">Membrane</location>
        <topology evidence="1">Multi-pass membrane protein</topology>
    </subcellularLocation>
</comment>
<evidence type="ECO:0000256" key="6">
    <source>
        <dbReference type="ARBA" id="ARBA00022989"/>
    </source>
</evidence>
<dbReference type="SMART" id="SM00744">
    <property type="entry name" value="RINGv"/>
    <property type="match status" value="1"/>
</dbReference>
<dbReference type="GO" id="GO:0008270">
    <property type="term" value="F:zinc ion binding"/>
    <property type="evidence" value="ECO:0007669"/>
    <property type="project" value="UniProtKB-KW"/>
</dbReference>
<name>A0AAN6Z9D5_9PEZI</name>
<protein>
    <recommendedName>
        <fullName evidence="10">RING-CH-type domain-containing protein</fullName>
    </recommendedName>
</protein>
<dbReference type="EMBL" id="MU853433">
    <property type="protein sequence ID" value="KAK4130655.1"/>
    <property type="molecule type" value="Genomic_DNA"/>
</dbReference>
<dbReference type="InterPro" id="IPR013083">
    <property type="entry name" value="Znf_RING/FYVE/PHD"/>
</dbReference>
<keyword evidence="12" id="KW-1185">Reference proteome</keyword>
<feature type="transmembrane region" description="Helical" evidence="9">
    <location>
        <begin position="191"/>
        <end position="209"/>
    </location>
</feature>
<evidence type="ECO:0000259" key="10">
    <source>
        <dbReference type="PROSITE" id="PS51292"/>
    </source>
</evidence>
<dbReference type="AlphaFoldDB" id="A0AAN6Z9D5"/>
<feature type="region of interest" description="Disordered" evidence="8">
    <location>
        <begin position="314"/>
        <end position="334"/>
    </location>
</feature>
<reference evidence="11" key="2">
    <citation type="submission" date="2023-05" db="EMBL/GenBank/DDBJ databases">
        <authorList>
            <consortium name="Lawrence Berkeley National Laboratory"/>
            <person name="Steindorff A."/>
            <person name="Hensen N."/>
            <person name="Bonometti L."/>
            <person name="Westerberg I."/>
            <person name="Brannstrom I.O."/>
            <person name="Guillou S."/>
            <person name="Cros-Aarteil S."/>
            <person name="Calhoun S."/>
            <person name="Haridas S."/>
            <person name="Kuo A."/>
            <person name="Mondo S."/>
            <person name="Pangilinan J."/>
            <person name="Riley R."/>
            <person name="Labutti K."/>
            <person name="Andreopoulos B."/>
            <person name="Lipzen A."/>
            <person name="Chen C."/>
            <person name="Yanf M."/>
            <person name="Daum C."/>
            <person name="Ng V."/>
            <person name="Clum A."/>
            <person name="Ohm R."/>
            <person name="Martin F."/>
            <person name="Silar P."/>
            <person name="Natvig D."/>
            <person name="Lalanne C."/>
            <person name="Gautier V."/>
            <person name="Ament-Velasquez S.L."/>
            <person name="Kruys A."/>
            <person name="Hutchinson M.I."/>
            <person name="Powell A.J."/>
            <person name="Barry K."/>
            <person name="Miller A.N."/>
            <person name="Grigoriev I.V."/>
            <person name="Debuchy R."/>
            <person name="Gladieux P."/>
            <person name="Thoren M.H."/>
            <person name="Johannesson H."/>
        </authorList>
    </citation>
    <scope>NUCLEOTIDE SEQUENCE</scope>
    <source>
        <strain evidence="11">CBS 123565</strain>
    </source>
</reference>
<dbReference type="GO" id="GO:0016020">
    <property type="term" value="C:membrane"/>
    <property type="evidence" value="ECO:0007669"/>
    <property type="project" value="UniProtKB-SubCell"/>
</dbReference>
<organism evidence="11 12">
    <name type="scientific">Trichocladium antarcticum</name>
    <dbReference type="NCBI Taxonomy" id="1450529"/>
    <lineage>
        <taxon>Eukaryota</taxon>
        <taxon>Fungi</taxon>
        <taxon>Dikarya</taxon>
        <taxon>Ascomycota</taxon>
        <taxon>Pezizomycotina</taxon>
        <taxon>Sordariomycetes</taxon>
        <taxon>Sordariomycetidae</taxon>
        <taxon>Sordariales</taxon>
        <taxon>Chaetomiaceae</taxon>
        <taxon>Trichocladium</taxon>
    </lineage>
</organism>